<dbReference type="SUPFAM" id="SSF56112">
    <property type="entry name" value="Protein kinase-like (PK-like)"/>
    <property type="match status" value="1"/>
</dbReference>
<dbReference type="PANTHER" id="PTHR22967">
    <property type="entry name" value="SERINE/THREONINE PROTEIN KINASE"/>
    <property type="match status" value="1"/>
</dbReference>
<sequence length="321" mass="35568">MSPFFAKLWRWLSALFAQRPIYRLQRQTVKFINPIAEGGFAFVDLVENCQTRQRFALKRILCGSEDQLKVAREEVSLLSRMRHPNIIQLVDSSEFRDGNSGQTSVLLLTSLHSKGSLLSDLAHRKTACQWYTERELLRVFLAICQGVSYLHYELQPPVAHRDIKPGNVLLDDKVGAVLTDFGSASAPSVSVSSRSDATRLQEDASRHSTITYRAPELIHVKANSVITPKTDVWSLGCLLYAMCYGISPLDEVLESGGSIALAVVDLHVRHSPIGRYSPAVHSLIDSMLQCNPKDRPSVKQLVKSVSAALANAQDSVTLIVD</sequence>
<dbReference type="GO" id="GO:0005524">
    <property type="term" value="F:ATP binding"/>
    <property type="evidence" value="ECO:0007669"/>
    <property type="project" value="InterPro"/>
</dbReference>
<dbReference type="Gene3D" id="1.10.510.10">
    <property type="entry name" value="Transferase(Phosphotransferase) domain 1"/>
    <property type="match status" value="1"/>
</dbReference>
<dbReference type="SMART" id="SM00220">
    <property type="entry name" value="S_TKc"/>
    <property type="match status" value="1"/>
</dbReference>
<dbReference type="InterPro" id="IPR000719">
    <property type="entry name" value="Prot_kinase_dom"/>
</dbReference>
<dbReference type="PROSITE" id="PS50011">
    <property type="entry name" value="PROTEIN_KINASE_DOM"/>
    <property type="match status" value="1"/>
</dbReference>
<keyword evidence="1" id="KW-0547">Nucleotide-binding</keyword>
<protein>
    <recommendedName>
        <fullName evidence="2">Protein kinase domain-containing protein</fullName>
    </recommendedName>
</protein>
<dbReference type="Pfam" id="PF00069">
    <property type="entry name" value="Pkinase"/>
    <property type="match status" value="1"/>
</dbReference>
<dbReference type="EMBL" id="HACM01010171">
    <property type="protein sequence ID" value="CRZ10613.1"/>
    <property type="molecule type" value="Transcribed_RNA"/>
</dbReference>
<proteinExistence type="predicted"/>
<feature type="domain" description="Protein kinase" evidence="2">
    <location>
        <begin position="29"/>
        <end position="309"/>
    </location>
</feature>
<evidence type="ECO:0000256" key="1">
    <source>
        <dbReference type="ARBA" id="ARBA00022741"/>
    </source>
</evidence>
<dbReference type="PROSITE" id="PS00108">
    <property type="entry name" value="PROTEIN_KINASE_ST"/>
    <property type="match status" value="1"/>
</dbReference>
<evidence type="ECO:0000313" key="3">
    <source>
        <dbReference type="EMBL" id="CRZ10613.1"/>
    </source>
</evidence>
<name>A0A0H5R910_9EUKA</name>
<organism evidence="3">
    <name type="scientific">Spongospora subterranea</name>
    <dbReference type="NCBI Taxonomy" id="70186"/>
    <lineage>
        <taxon>Eukaryota</taxon>
        <taxon>Sar</taxon>
        <taxon>Rhizaria</taxon>
        <taxon>Endomyxa</taxon>
        <taxon>Phytomyxea</taxon>
        <taxon>Plasmodiophorida</taxon>
        <taxon>Plasmodiophoridae</taxon>
        <taxon>Spongospora</taxon>
    </lineage>
</organism>
<evidence type="ECO:0000259" key="2">
    <source>
        <dbReference type="PROSITE" id="PS50011"/>
    </source>
</evidence>
<dbReference type="GO" id="GO:0004674">
    <property type="term" value="F:protein serine/threonine kinase activity"/>
    <property type="evidence" value="ECO:0007669"/>
    <property type="project" value="TreeGrafter"/>
</dbReference>
<dbReference type="InterPro" id="IPR008271">
    <property type="entry name" value="Ser/Thr_kinase_AS"/>
</dbReference>
<dbReference type="GO" id="GO:0005737">
    <property type="term" value="C:cytoplasm"/>
    <property type="evidence" value="ECO:0007669"/>
    <property type="project" value="TreeGrafter"/>
</dbReference>
<dbReference type="AlphaFoldDB" id="A0A0H5R910"/>
<dbReference type="PANTHER" id="PTHR22967:SF92">
    <property type="entry name" value="LD17053P"/>
    <property type="match status" value="1"/>
</dbReference>
<accession>A0A0H5R910</accession>
<reference evidence="3" key="1">
    <citation type="submission" date="2015-04" db="EMBL/GenBank/DDBJ databases">
        <title>The genome sequence of the plant pathogenic Rhizarian Plasmodiophora brassicae reveals insights in its biotrophic life cycle and the origin of chitin synthesis.</title>
        <authorList>
            <person name="Schwelm A."/>
            <person name="Fogelqvist J."/>
            <person name="Knaust A."/>
            <person name="Julke S."/>
            <person name="Lilja T."/>
            <person name="Dhandapani V."/>
            <person name="Bonilla-Rosso G."/>
            <person name="Karlsson M."/>
            <person name="Shevchenko A."/>
            <person name="Choi S.R."/>
            <person name="Kim H.G."/>
            <person name="Park J.Y."/>
            <person name="Lim Y.P."/>
            <person name="Ludwig-Muller J."/>
            <person name="Dixelius C."/>
        </authorList>
    </citation>
    <scope>NUCLEOTIDE SEQUENCE</scope>
    <source>
        <tissue evidence="3">Potato root galls</tissue>
    </source>
</reference>
<dbReference type="InterPro" id="IPR011009">
    <property type="entry name" value="Kinase-like_dom_sf"/>
</dbReference>